<proteinExistence type="predicted"/>
<sequence length="72" mass="8105">MIKMENPAALAGAHRVQEVKAFSSSVDVLNRTETHFEFQSELLAVKSVMRRFRVSFWHAQTICRLSGLGGRA</sequence>
<protein>
    <submittedName>
        <fullName evidence="1">Uncharacterized protein</fullName>
    </submittedName>
</protein>
<gene>
    <name evidence="1" type="ORF">PY650_24480</name>
</gene>
<dbReference type="Proteomes" id="UP001172630">
    <property type="component" value="Unassembled WGS sequence"/>
</dbReference>
<keyword evidence="2" id="KW-1185">Reference proteome</keyword>
<accession>A0ABT7KJD5</accession>
<name>A0ABT7KJD5_9HYPH</name>
<reference evidence="1" key="1">
    <citation type="submission" date="2023-06" db="EMBL/GenBank/DDBJ databases">
        <title>Phylogenetic Diversity of Rhizobium strains.</title>
        <authorList>
            <person name="Moura F.T."/>
            <person name="Helene L.C.F."/>
            <person name="Hungria M."/>
        </authorList>
    </citation>
    <scope>NUCLEOTIDE SEQUENCE</scope>
    <source>
        <strain evidence="1">CCGE524</strain>
    </source>
</reference>
<evidence type="ECO:0000313" key="1">
    <source>
        <dbReference type="EMBL" id="MDL2408741.1"/>
    </source>
</evidence>
<comment type="caution">
    <text evidence="1">The sequence shown here is derived from an EMBL/GenBank/DDBJ whole genome shotgun (WGS) entry which is preliminary data.</text>
</comment>
<dbReference type="RefSeq" id="WP_285882189.1">
    <property type="nucleotide sequence ID" value="NZ_JARFYN010000038.1"/>
</dbReference>
<dbReference type="EMBL" id="JARFYN010000038">
    <property type="protein sequence ID" value="MDL2408741.1"/>
    <property type="molecule type" value="Genomic_DNA"/>
</dbReference>
<organism evidence="1 2">
    <name type="scientific">Rhizobium calliandrae</name>
    <dbReference type="NCBI Taxonomy" id="1312182"/>
    <lineage>
        <taxon>Bacteria</taxon>
        <taxon>Pseudomonadati</taxon>
        <taxon>Pseudomonadota</taxon>
        <taxon>Alphaproteobacteria</taxon>
        <taxon>Hyphomicrobiales</taxon>
        <taxon>Rhizobiaceae</taxon>
        <taxon>Rhizobium/Agrobacterium group</taxon>
        <taxon>Rhizobium</taxon>
    </lineage>
</organism>
<evidence type="ECO:0000313" key="2">
    <source>
        <dbReference type="Proteomes" id="UP001172630"/>
    </source>
</evidence>